<evidence type="ECO:0000313" key="1">
    <source>
        <dbReference type="EMBL" id="QHU18965.1"/>
    </source>
</evidence>
<dbReference type="EMBL" id="MN740943">
    <property type="protein sequence ID" value="QHU18965.1"/>
    <property type="molecule type" value="Genomic_DNA"/>
</dbReference>
<reference evidence="1" key="1">
    <citation type="journal article" date="2020" name="Nature">
        <title>Giant virus diversity and host interactions through global metagenomics.</title>
        <authorList>
            <person name="Schulz F."/>
            <person name="Roux S."/>
            <person name="Paez-Espino D."/>
            <person name="Jungbluth S."/>
            <person name="Walsh D.A."/>
            <person name="Denef V.J."/>
            <person name="McMahon K.D."/>
            <person name="Konstantinidis K.T."/>
            <person name="Eloe-Fadrosh E.A."/>
            <person name="Kyrpides N.C."/>
            <person name="Woyke T."/>
        </authorList>
    </citation>
    <scope>NUCLEOTIDE SEQUENCE</scope>
    <source>
        <strain evidence="1">GVMAG-S-3300013014-104</strain>
    </source>
</reference>
<protein>
    <submittedName>
        <fullName evidence="1">Uncharacterized protein</fullName>
    </submittedName>
</protein>
<accession>A0A6C0KLU1</accession>
<organism evidence="1">
    <name type="scientific">viral metagenome</name>
    <dbReference type="NCBI Taxonomy" id="1070528"/>
    <lineage>
        <taxon>unclassified sequences</taxon>
        <taxon>metagenomes</taxon>
        <taxon>organismal metagenomes</taxon>
    </lineage>
</organism>
<proteinExistence type="predicted"/>
<dbReference type="AlphaFoldDB" id="A0A6C0KLU1"/>
<name>A0A6C0KLU1_9ZZZZ</name>
<sequence>MRVLKDYMGIPEKKNCKIKSINQEIYKQIRFKLDNTMREYREKNPIKIDEVINNFQESEERERLKIKN</sequence>